<dbReference type="Pfam" id="PF12698">
    <property type="entry name" value="ABC2_membrane_3"/>
    <property type="match status" value="1"/>
</dbReference>
<feature type="transmembrane region" description="Helical" evidence="6">
    <location>
        <begin position="315"/>
        <end position="334"/>
    </location>
</feature>
<dbReference type="PANTHER" id="PTHR30294:SF29">
    <property type="entry name" value="MULTIDRUG ABC TRANSPORTER PERMEASE YBHS-RELATED"/>
    <property type="match status" value="1"/>
</dbReference>
<keyword evidence="4 6" id="KW-1133">Transmembrane helix</keyword>
<feature type="transmembrane region" description="Helical" evidence="6">
    <location>
        <begin position="229"/>
        <end position="249"/>
    </location>
</feature>
<dbReference type="OrthoDB" id="9768837at2"/>
<feature type="transmembrane region" description="Helical" evidence="6">
    <location>
        <begin position="370"/>
        <end position="392"/>
    </location>
</feature>
<evidence type="ECO:0000256" key="2">
    <source>
        <dbReference type="ARBA" id="ARBA00022475"/>
    </source>
</evidence>
<evidence type="ECO:0000256" key="6">
    <source>
        <dbReference type="SAM" id="Phobius"/>
    </source>
</evidence>
<comment type="caution">
    <text evidence="8">The sequence shown here is derived from an EMBL/GenBank/DDBJ whole genome shotgun (WGS) entry which is preliminary data.</text>
</comment>
<dbReference type="InterPro" id="IPR013525">
    <property type="entry name" value="ABC2_TM"/>
</dbReference>
<dbReference type="InterPro" id="IPR051449">
    <property type="entry name" value="ABC-2_transporter_component"/>
</dbReference>
<feature type="transmembrane region" description="Helical" evidence="6">
    <location>
        <begin position="281"/>
        <end position="303"/>
    </location>
</feature>
<evidence type="ECO:0000256" key="3">
    <source>
        <dbReference type="ARBA" id="ARBA00022692"/>
    </source>
</evidence>
<accession>A0A5D4STJ4</accession>
<keyword evidence="2" id="KW-1003">Cell membrane</keyword>
<organism evidence="8 9">
    <name type="scientific">Sutcliffiella horikoshii</name>
    <dbReference type="NCBI Taxonomy" id="79883"/>
    <lineage>
        <taxon>Bacteria</taxon>
        <taxon>Bacillati</taxon>
        <taxon>Bacillota</taxon>
        <taxon>Bacilli</taxon>
        <taxon>Bacillales</taxon>
        <taxon>Bacillaceae</taxon>
        <taxon>Sutcliffiella</taxon>
    </lineage>
</organism>
<feature type="transmembrane region" description="Helical" evidence="6">
    <location>
        <begin position="340"/>
        <end position="358"/>
    </location>
</feature>
<dbReference type="PANTHER" id="PTHR30294">
    <property type="entry name" value="MEMBRANE COMPONENT OF ABC TRANSPORTER YHHJ-RELATED"/>
    <property type="match status" value="1"/>
</dbReference>
<proteinExistence type="predicted"/>
<dbReference type="STRING" id="79883.GCA_001636495_03717"/>
<feature type="domain" description="ABC-2 type transporter transmembrane" evidence="7">
    <location>
        <begin position="19"/>
        <end position="389"/>
    </location>
</feature>
<dbReference type="GO" id="GO:0140359">
    <property type="term" value="F:ABC-type transporter activity"/>
    <property type="evidence" value="ECO:0007669"/>
    <property type="project" value="InterPro"/>
</dbReference>
<gene>
    <name evidence="8" type="ORF">FZC76_16900</name>
</gene>
<dbReference type="AlphaFoldDB" id="A0A5D4STJ4"/>
<feature type="transmembrane region" description="Helical" evidence="6">
    <location>
        <begin position="182"/>
        <end position="208"/>
    </location>
</feature>
<evidence type="ECO:0000256" key="1">
    <source>
        <dbReference type="ARBA" id="ARBA00004651"/>
    </source>
</evidence>
<sequence length="418" mass="45778">MNKFSIILMHTYMSKLKSKSFIISTLVTTLLIVGVTNIQSIIDIFDKQEDKVVAVIDEEGTIAPLLEQQLAMNPNSNLALEMVSDEADAESKVTEGDYDGLLVLSTEQNGLPSGVYKAASITDSETMAQVEAMLQQVKNELATSQLGLSQEQIAQLYTPINFDVVALEESAKSAEELNQARGLVYVLLFVIYFSVILYASMIATEVAVEKSSRVMEILISSASPIMHMFGKILGIALLSLTQLAFWIIVGYSSLSRNLEGMTEAGGVFEFFGVGDMPVGTFVYAIVFFLLGYFLYATFAAFLGSLVSRIEEIQQMIMPMTLLIVAGFMISMFGLGNPDNSFIQVTSFIPFFAPMIMFLRVGMLNVPIWEISLSIGLLVATIVLLAVFGAKVYRGGVLMYGKSSSLKDIKKALQLTKDK</sequence>
<protein>
    <submittedName>
        <fullName evidence="8">ABC transporter permease</fullName>
    </submittedName>
</protein>
<evidence type="ECO:0000313" key="8">
    <source>
        <dbReference type="EMBL" id="TYS65578.1"/>
    </source>
</evidence>
<name>A0A5D4STJ4_9BACI</name>
<dbReference type="EMBL" id="VTEV01000007">
    <property type="protein sequence ID" value="TYS65578.1"/>
    <property type="molecule type" value="Genomic_DNA"/>
</dbReference>
<reference evidence="8 9" key="1">
    <citation type="submission" date="2019-08" db="EMBL/GenBank/DDBJ databases">
        <title>Bacillus genomes from the desert of Cuatro Cienegas, Coahuila.</title>
        <authorList>
            <person name="Olmedo-Alvarez G."/>
        </authorList>
    </citation>
    <scope>NUCLEOTIDE SEQUENCE [LARGE SCALE GENOMIC DNA]</scope>
    <source>
        <strain evidence="8 9">CH28_1T</strain>
    </source>
</reference>
<evidence type="ECO:0000313" key="9">
    <source>
        <dbReference type="Proteomes" id="UP000322524"/>
    </source>
</evidence>
<dbReference type="RefSeq" id="WP_148989359.1">
    <property type="nucleotide sequence ID" value="NZ_VTEV01000007.1"/>
</dbReference>
<dbReference type="Proteomes" id="UP000322524">
    <property type="component" value="Unassembled WGS sequence"/>
</dbReference>
<keyword evidence="3 6" id="KW-0812">Transmembrane</keyword>
<evidence type="ECO:0000259" key="7">
    <source>
        <dbReference type="Pfam" id="PF12698"/>
    </source>
</evidence>
<evidence type="ECO:0000256" key="4">
    <source>
        <dbReference type="ARBA" id="ARBA00022989"/>
    </source>
</evidence>
<dbReference type="GO" id="GO:0005886">
    <property type="term" value="C:plasma membrane"/>
    <property type="evidence" value="ECO:0007669"/>
    <property type="project" value="UniProtKB-SubCell"/>
</dbReference>
<keyword evidence="5 6" id="KW-0472">Membrane</keyword>
<comment type="subcellular location">
    <subcellularLocation>
        <location evidence="1">Cell membrane</location>
        <topology evidence="1">Multi-pass membrane protein</topology>
    </subcellularLocation>
</comment>
<evidence type="ECO:0000256" key="5">
    <source>
        <dbReference type="ARBA" id="ARBA00023136"/>
    </source>
</evidence>